<dbReference type="EMBL" id="LR746272">
    <property type="protein sequence ID" value="CAA7403140.1"/>
    <property type="molecule type" value="Genomic_DNA"/>
</dbReference>
<proteinExistence type="predicted"/>
<dbReference type="EMBL" id="LR743596">
    <property type="protein sequence ID" value="CAA2627067.1"/>
    <property type="molecule type" value="Genomic_DNA"/>
</dbReference>
<keyword evidence="3" id="KW-1185">Reference proteome</keyword>
<reference evidence="1" key="1">
    <citation type="submission" date="2019-12" db="EMBL/GenBank/DDBJ databases">
        <authorList>
            <person name="Scholz U."/>
            <person name="Mascher M."/>
            <person name="Fiebig A."/>
        </authorList>
    </citation>
    <scope>NUCLEOTIDE SEQUENCE</scope>
</reference>
<gene>
    <name evidence="1" type="ORF">SI7747_09012746</name>
    <name evidence="2" type="ORF">SI8410_09013818</name>
</gene>
<protein>
    <submittedName>
        <fullName evidence="1">Uncharacterized protein</fullName>
    </submittedName>
</protein>
<name>A0A7I8J848_SPIIN</name>
<dbReference type="AlphaFoldDB" id="A0A7I8J848"/>
<organism evidence="1">
    <name type="scientific">Spirodela intermedia</name>
    <name type="common">Intermediate duckweed</name>
    <dbReference type="NCBI Taxonomy" id="51605"/>
    <lineage>
        <taxon>Eukaryota</taxon>
        <taxon>Viridiplantae</taxon>
        <taxon>Streptophyta</taxon>
        <taxon>Embryophyta</taxon>
        <taxon>Tracheophyta</taxon>
        <taxon>Spermatophyta</taxon>
        <taxon>Magnoliopsida</taxon>
        <taxon>Liliopsida</taxon>
        <taxon>Araceae</taxon>
        <taxon>Lemnoideae</taxon>
        <taxon>Spirodela</taxon>
    </lineage>
</organism>
<sequence length="82" mass="9761">MDRPQSWAENGVAQCIAQRLTDVCHAKKPPAYQCRGAKREEEASNSQRSDPRWHYKIARQHRRAGRRERWWERGGRTGRERC</sequence>
<accession>A0A7I8J848</accession>
<evidence type="ECO:0000313" key="1">
    <source>
        <dbReference type="EMBL" id="CAA2627067.1"/>
    </source>
</evidence>
<evidence type="ECO:0000313" key="2">
    <source>
        <dbReference type="EMBL" id="CAA7403140.1"/>
    </source>
</evidence>
<dbReference type="Proteomes" id="UP000663760">
    <property type="component" value="Chromosome 9"/>
</dbReference>
<evidence type="ECO:0000313" key="3">
    <source>
        <dbReference type="Proteomes" id="UP000663760"/>
    </source>
</evidence>